<accession>A0A9P6BC52</accession>
<organism evidence="2 3">
    <name type="scientific">Crepidotus variabilis</name>
    <dbReference type="NCBI Taxonomy" id="179855"/>
    <lineage>
        <taxon>Eukaryota</taxon>
        <taxon>Fungi</taxon>
        <taxon>Dikarya</taxon>
        <taxon>Basidiomycota</taxon>
        <taxon>Agaricomycotina</taxon>
        <taxon>Agaricomycetes</taxon>
        <taxon>Agaricomycetidae</taxon>
        <taxon>Agaricales</taxon>
        <taxon>Agaricineae</taxon>
        <taxon>Crepidotaceae</taxon>
        <taxon>Crepidotus</taxon>
    </lineage>
</organism>
<evidence type="ECO:0000313" key="3">
    <source>
        <dbReference type="Proteomes" id="UP000807306"/>
    </source>
</evidence>
<dbReference type="AlphaFoldDB" id="A0A9P6BC52"/>
<dbReference type="Proteomes" id="UP000807306">
    <property type="component" value="Unassembled WGS sequence"/>
</dbReference>
<name>A0A9P6BC52_9AGAR</name>
<reference evidence="2" key="1">
    <citation type="submission" date="2020-11" db="EMBL/GenBank/DDBJ databases">
        <authorList>
            <consortium name="DOE Joint Genome Institute"/>
            <person name="Ahrendt S."/>
            <person name="Riley R."/>
            <person name="Andreopoulos W."/>
            <person name="Labutti K."/>
            <person name="Pangilinan J."/>
            <person name="Ruiz-Duenas F.J."/>
            <person name="Barrasa J.M."/>
            <person name="Sanchez-Garcia M."/>
            <person name="Camarero S."/>
            <person name="Miyauchi S."/>
            <person name="Serrano A."/>
            <person name="Linde D."/>
            <person name="Babiker R."/>
            <person name="Drula E."/>
            <person name="Ayuso-Fernandez I."/>
            <person name="Pacheco R."/>
            <person name="Padilla G."/>
            <person name="Ferreira P."/>
            <person name="Barriuso J."/>
            <person name="Kellner H."/>
            <person name="Castanera R."/>
            <person name="Alfaro M."/>
            <person name="Ramirez L."/>
            <person name="Pisabarro A.G."/>
            <person name="Kuo A."/>
            <person name="Tritt A."/>
            <person name="Lipzen A."/>
            <person name="He G."/>
            <person name="Yan M."/>
            <person name="Ng V."/>
            <person name="Cullen D."/>
            <person name="Martin F."/>
            <person name="Rosso M.-N."/>
            <person name="Henrissat B."/>
            <person name="Hibbett D."/>
            <person name="Martinez A.T."/>
            <person name="Grigoriev I.V."/>
        </authorList>
    </citation>
    <scope>NUCLEOTIDE SEQUENCE</scope>
    <source>
        <strain evidence="2">CBS 506.95</strain>
    </source>
</reference>
<feature type="compositionally biased region" description="Pro residues" evidence="1">
    <location>
        <begin position="69"/>
        <end position="82"/>
    </location>
</feature>
<sequence length="108" mass="11851">MFPRCKKARTPGTTKIPKDDRVTRSKQPEVTIWYGPDADDDDPAGPAPPHNPYEGDDFDYHDDGNQNHPPNPPRTPTPPPSVVPVTDQAMTSVISGPSVIAISHRSER</sequence>
<gene>
    <name evidence="2" type="ORF">CPB83DRAFT_900825</name>
</gene>
<feature type="region of interest" description="Disordered" evidence="1">
    <location>
        <begin position="1"/>
        <end position="85"/>
    </location>
</feature>
<protein>
    <submittedName>
        <fullName evidence="2">Uncharacterized protein</fullName>
    </submittedName>
</protein>
<feature type="compositionally biased region" description="Basic and acidic residues" evidence="1">
    <location>
        <begin position="16"/>
        <end position="27"/>
    </location>
</feature>
<dbReference type="EMBL" id="MU158108">
    <property type="protein sequence ID" value="KAF9521357.1"/>
    <property type="molecule type" value="Genomic_DNA"/>
</dbReference>
<comment type="caution">
    <text evidence="2">The sequence shown here is derived from an EMBL/GenBank/DDBJ whole genome shotgun (WGS) entry which is preliminary data.</text>
</comment>
<evidence type="ECO:0000313" key="2">
    <source>
        <dbReference type="EMBL" id="KAF9521357.1"/>
    </source>
</evidence>
<keyword evidence="3" id="KW-1185">Reference proteome</keyword>
<proteinExistence type="predicted"/>
<evidence type="ECO:0000256" key="1">
    <source>
        <dbReference type="SAM" id="MobiDB-lite"/>
    </source>
</evidence>